<dbReference type="GO" id="GO:0045493">
    <property type="term" value="P:xylan catabolic process"/>
    <property type="evidence" value="ECO:0007669"/>
    <property type="project" value="UniProtKB-KW"/>
</dbReference>
<dbReference type="EMBL" id="RHHR01000002">
    <property type="protein sequence ID" value="RNB77095.1"/>
    <property type="molecule type" value="Genomic_DNA"/>
</dbReference>
<dbReference type="InterPro" id="IPR051398">
    <property type="entry name" value="Polysacch_Deacetylase"/>
</dbReference>
<dbReference type="GO" id="GO:0016810">
    <property type="term" value="F:hydrolase activity, acting on carbon-nitrogen (but not peptide) bonds"/>
    <property type="evidence" value="ECO:0007669"/>
    <property type="project" value="InterPro"/>
</dbReference>
<dbReference type="RefSeq" id="WP_122907135.1">
    <property type="nucleotide sequence ID" value="NZ_CBCSBE010000018.1"/>
</dbReference>
<evidence type="ECO:0000256" key="1">
    <source>
        <dbReference type="ARBA" id="ARBA00004613"/>
    </source>
</evidence>
<reference evidence="4 5" key="1">
    <citation type="submission" date="2018-10" db="EMBL/GenBank/DDBJ databases">
        <title>Phylogenomics of Brevibacillus.</title>
        <authorList>
            <person name="Dunlap C."/>
        </authorList>
    </citation>
    <scope>NUCLEOTIDE SEQUENCE [LARGE SCALE GENOMIC DNA]</scope>
    <source>
        <strain evidence="4 5">JCM 12215</strain>
    </source>
</reference>
<keyword evidence="5" id="KW-1185">Reference proteome</keyword>
<dbReference type="Pfam" id="PF01522">
    <property type="entry name" value="Polysacc_deac_1"/>
    <property type="match status" value="1"/>
</dbReference>
<keyword evidence="4" id="KW-0624">Polysaccharide degradation</keyword>
<dbReference type="PROSITE" id="PS51677">
    <property type="entry name" value="NODB"/>
    <property type="match status" value="1"/>
</dbReference>
<evidence type="ECO:0000313" key="5">
    <source>
        <dbReference type="Proteomes" id="UP000282028"/>
    </source>
</evidence>
<feature type="domain" description="NodB homology" evidence="3">
    <location>
        <begin position="133"/>
        <end position="338"/>
    </location>
</feature>
<sequence length="338" mass="38683">MPKKRLFLLMFVIFLLMFVIVGLLLGQRLVKNNTLEVQPFPQVNTSISTSEPIVAESNVTTVEETAVPRKQWYRDQVVVLSYHHVAEQSNQPYALSPDQFAQHMSFLHKNDLHPITLTEFVQFMNTGSLPTANAVLITFDDGYESYYTEAFPIMRTYNYPSVNFAIAGRVRDVAERKRENMTTPLSRQQVKELVATGLADFGSHTYSLHGEKERNEWGEMGPVTAPVYLEDLQRLEKEKEYRDRLYVDFSMSRIGLSDWLGRPVEVLSLPYGYTNPVVLETAKQAGYRFVFHSTPGVVTSETDPFAITRFDVGTRNMDLEKLHQLFTNAKNTFEGEQS</sequence>
<dbReference type="GO" id="GO:0016798">
    <property type="term" value="F:hydrolase activity, acting on glycosyl bonds"/>
    <property type="evidence" value="ECO:0007669"/>
    <property type="project" value="UniProtKB-KW"/>
</dbReference>
<evidence type="ECO:0000259" key="3">
    <source>
        <dbReference type="PROSITE" id="PS51677"/>
    </source>
</evidence>
<keyword evidence="4" id="KW-0378">Hydrolase</keyword>
<dbReference type="AlphaFoldDB" id="A0A3M8CQC7"/>
<name>A0A3M8CQC7_9BACL</name>
<comment type="subcellular location">
    <subcellularLocation>
        <location evidence="1">Secreted</location>
    </subcellularLocation>
</comment>
<dbReference type="GO" id="GO:0005576">
    <property type="term" value="C:extracellular region"/>
    <property type="evidence" value="ECO:0007669"/>
    <property type="project" value="UniProtKB-SubCell"/>
</dbReference>
<keyword evidence="4" id="KW-0326">Glycosidase</keyword>
<dbReference type="InterPro" id="IPR011330">
    <property type="entry name" value="Glyco_hydro/deAcase_b/a-brl"/>
</dbReference>
<keyword evidence="4" id="KW-0119">Carbohydrate metabolism</keyword>
<keyword evidence="2" id="KW-0732">Signal</keyword>
<dbReference type="CDD" id="cd10918">
    <property type="entry name" value="CE4_NodB_like_5s_6s"/>
    <property type="match status" value="1"/>
</dbReference>
<dbReference type="Proteomes" id="UP000282028">
    <property type="component" value="Unassembled WGS sequence"/>
</dbReference>
<proteinExistence type="predicted"/>
<dbReference type="OrthoDB" id="9778320at2"/>
<keyword evidence="4" id="KW-0858">Xylan degradation</keyword>
<dbReference type="SUPFAM" id="SSF88713">
    <property type="entry name" value="Glycoside hydrolase/deacetylase"/>
    <property type="match status" value="1"/>
</dbReference>
<gene>
    <name evidence="4" type="ORF">EDM52_00790</name>
</gene>
<dbReference type="PANTHER" id="PTHR34216:SF3">
    <property type="entry name" value="POLY-BETA-1,6-N-ACETYL-D-GLUCOSAMINE N-DEACETYLASE"/>
    <property type="match status" value="1"/>
</dbReference>
<evidence type="ECO:0000313" key="4">
    <source>
        <dbReference type="EMBL" id="RNB77095.1"/>
    </source>
</evidence>
<comment type="caution">
    <text evidence="4">The sequence shown here is derived from an EMBL/GenBank/DDBJ whole genome shotgun (WGS) entry which is preliminary data.</text>
</comment>
<accession>A0A3M8CQC7</accession>
<dbReference type="PANTHER" id="PTHR34216">
    <property type="match status" value="1"/>
</dbReference>
<evidence type="ECO:0000256" key="2">
    <source>
        <dbReference type="ARBA" id="ARBA00022729"/>
    </source>
</evidence>
<dbReference type="Gene3D" id="3.20.20.370">
    <property type="entry name" value="Glycoside hydrolase/deacetylase"/>
    <property type="match status" value="1"/>
</dbReference>
<dbReference type="InterPro" id="IPR002509">
    <property type="entry name" value="NODB_dom"/>
</dbReference>
<organism evidence="4 5">
    <name type="scientific">Brevibacillus invocatus</name>
    <dbReference type="NCBI Taxonomy" id="173959"/>
    <lineage>
        <taxon>Bacteria</taxon>
        <taxon>Bacillati</taxon>
        <taxon>Bacillota</taxon>
        <taxon>Bacilli</taxon>
        <taxon>Bacillales</taxon>
        <taxon>Paenibacillaceae</taxon>
        <taxon>Brevibacillus</taxon>
    </lineage>
</organism>
<protein>
    <submittedName>
        <fullName evidence="4">Xylanase</fullName>
    </submittedName>
</protein>